<evidence type="ECO:0000259" key="2">
    <source>
        <dbReference type="PROSITE" id="PS51756"/>
    </source>
</evidence>
<comment type="caution">
    <text evidence="3">The sequence shown here is derived from an EMBL/GenBank/DDBJ whole genome shotgun (WGS) entry which is preliminary data.</text>
</comment>
<evidence type="ECO:0000313" key="3">
    <source>
        <dbReference type="EMBL" id="RKQ29275.1"/>
    </source>
</evidence>
<dbReference type="Pfam" id="PF04740">
    <property type="entry name" value="LXG"/>
    <property type="match status" value="1"/>
</dbReference>
<organism evidence="3 4">
    <name type="scientific">Oceanobacillus halophilus</name>
    <dbReference type="NCBI Taxonomy" id="930130"/>
    <lineage>
        <taxon>Bacteria</taxon>
        <taxon>Bacillati</taxon>
        <taxon>Bacillota</taxon>
        <taxon>Bacilli</taxon>
        <taxon>Bacillales</taxon>
        <taxon>Bacillaceae</taxon>
        <taxon>Oceanobacillus</taxon>
    </lineage>
</organism>
<evidence type="ECO:0000313" key="4">
    <source>
        <dbReference type="Proteomes" id="UP000269301"/>
    </source>
</evidence>
<dbReference type="AlphaFoldDB" id="A0A494ZT27"/>
<reference evidence="3 4" key="1">
    <citation type="journal article" date="2016" name="Int. J. Syst. Evol. Microbiol.">
        <title>Oceanobacillus halophilus sp. nov., a novel moderately halophilic bacterium from a hypersaline lake.</title>
        <authorList>
            <person name="Amoozegar M.A."/>
            <person name="Bagheri M."/>
            <person name="Makhdoumi A."/>
            <person name="Nikou M.M."/>
            <person name="Fazeli S.A.S."/>
            <person name="Schumann P."/>
            <person name="Sproer C."/>
            <person name="Sanchez-Porro C."/>
            <person name="Ventosa A."/>
        </authorList>
    </citation>
    <scope>NUCLEOTIDE SEQUENCE [LARGE SCALE GENOMIC DNA]</scope>
    <source>
        <strain evidence="3 4">DSM 23996</strain>
    </source>
</reference>
<dbReference type="Proteomes" id="UP000269301">
    <property type="component" value="Unassembled WGS sequence"/>
</dbReference>
<comment type="similarity">
    <text evidence="1">In the N-terminal section; belongs to the LXG family.</text>
</comment>
<dbReference type="EMBL" id="RBZP01000025">
    <property type="protein sequence ID" value="RKQ29275.1"/>
    <property type="molecule type" value="Genomic_DNA"/>
</dbReference>
<evidence type="ECO:0000256" key="1">
    <source>
        <dbReference type="ARBA" id="ARBA00034117"/>
    </source>
</evidence>
<proteinExistence type="inferred from homology"/>
<feature type="domain" description="LXG" evidence="2">
    <location>
        <begin position="5"/>
        <end position="240"/>
    </location>
</feature>
<accession>A0A494ZT27</accession>
<name>A0A494ZT27_9BACI</name>
<dbReference type="PROSITE" id="PS51756">
    <property type="entry name" value="LXG"/>
    <property type="match status" value="1"/>
</dbReference>
<dbReference type="InterPro" id="IPR006829">
    <property type="entry name" value="LXG_dom"/>
</dbReference>
<protein>
    <recommendedName>
        <fullName evidence="2">LXG domain-containing protein</fullName>
    </recommendedName>
</protein>
<gene>
    <name evidence="3" type="ORF">D8M06_18015</name>
</gene>
<keyword evidence="4" id="KW-1185">Reference proteome</keyword>
<sequence>MGVLCLKVLDVGSLQRGIEQATADIDLFYEQISAIQRAVRDFHGLDDALKGEGGEAIRAFYLECHQPFLIFLYQSLVNYQNILSGMKEAIHSYESDSSGFVSQEFIQSNVTEGLRRIENKTLELTGEANSIIASVQDLVSVRQVNESEVIGNIQRGKEKSQDTVEELNALDHYETSLLEETLTDLHTMKNYVADLESKFQDGNLSVENFNVAAIQGMDSYGSLIDGIYHSNHNNGVTLSETSIETMPLYAIEKAKNQSIEELSDESQVILNHAYQDLVNGNIDRSDYYTIFSSLEKMNGNVTAEELEEDVPEGFMDYLKDNNEKIGRDLGVNLFSATLEQVGVGTMKLGGMINVLTGTPGPSGANSFVMVNQRTSRISNAFIENGKTVNTAGKVLGRGFMAAGFGIGMYQDIAQKDKTVGEAVSHNTAALGVGIGGNAVGMAGTALLLGSNPAGWAVLGGIAVGTTFTVGFNYMYDNNILGLQDGLDYVGQKLDEFGNNVKETASDLVESAGEAIQSGLDAINPMNWSWG</sequence>